<gene>
    <name evidence="11" type="primary">folA</name>
    <name evidence="11" type="ORF">DEVEQU_02946</name>
</gene>
<keyword evidence="5 8" id="KW-0521">NADP</keyword>
<comment type="function">
    <text evidence="7 8">Key enzyme in folate metabolism. Catalyzes an essential reaction for de novo glycine and purine synthesis, and for DNA precursor synthesis.</text>
</comment>
<feature type="domain" description="DHFR" evidence="10">
    <location>
        <begin position="4"/>
        <end position="168"/>
    </location>
</feature>
<comment type="pathway">
    <text evidence="1 8">Cofactor biosynthesis; tetrahydrofolate biosynthesis; 5,6,7,8-tetrahydrofolate from 7,8-dihydrofolate: step 1/1.</text>
</comment>
<evidence type="ECO:0000313" key="11">
    <source>
        <dbReference type="EMBL" id="VDS05801.1"/>
    </source>
</evidence>
<evidence type="ECO:0000256" key="3">
    <source>
        <dbReference type="ARBA" id="ARBA00012856"/>
    </source>
</evidence>
<evidence type="ECO:0000256" key="4">
    <source>
        <dbReference type="ARBA" id="ARBA00022563"/>
    </source>
</evidence>
<dbReference type="PANTHER" id="PTHR48069">
    <property type="entry name" value="DIHYDROFOLATE REDUCTASE"/>
    <property type="match status" value="1"/>
</dbReference>
<dbReference type="PANTHER" id="PTHR48069:SF3">
    <property type="entry name" value="DIHYDROFOLATE REDUCTASE"/>
    <property type="match status" value="1"/>
</dbReference>
<dbReference type="PRINTS" id="PR00070">
    <property type="entry name" value="DHFR"/>
</dbReference>
<dbReference type="PROSITE" id="PS51330">
    <property type="entry name" value="DHFR_2"/>
    <property type="match status" value="1"/>
</dbReference>
<keyword evidence="4 8" id="KW-0554">One-carbon metabolism</keyword>
<dbReference type="SUPFAM" id="SSF53597">
    <property type="entry name" value="Dihydrofolate reductase-like"/>
    <property type="match status" value="1"/>
</dbReference>
<dbReference type="InterPro" id="IPR001796">
    <property type="entry name" value="DHFR_dom"/>
</dbReference>
<keyword evidence="6 8" id="KW-0560">Oxidoreductase</keyword>
<dbReference type="InterPro" id="IPR024072">
    <property type="entry name" value="DHFR-like_dom_sf"/>
</dbReference>
<dbReference type="Proteomes" id="UP000268844">
    <property type="component" value="Unassembled WGS sequence"/>
</dbReference>
<name>A0A447IEB9_9HYPH</name>
<keyword evidence="12" id="KW-1185">Reference proteome</keyword>
<dbReference type="FunFam" id="3.40.430.10:FF:000001">
    <property type="entry name" value="Dihydrofolate reductase"/>
    <property type="match status" value="1"/>
</dbReference>
<dbReference type="GO" id="GO:0005829">
    <property type="term" value="C:cytosol"/>
    <property type="evidence" value="ECO:0007669"/>
    <property type="project" value="TreeGrafter"/>
</dbReference>
<dbReference type="PROSITE" id="PS00075">
    <property type="entry name" value="DHFR_1"/>
    <property type="match status" value="1"/>
</dbReference>
<evidence type="ECO:0000259" key="10">
    <source>
        <dbReference type="PROSITE" id="PS51330"/>
    </source>
</evidence>
<dbReference type="GO" id="GO:0046452">
    <property type="term" value="P:dihydrofolate metabolic process"/>
    <property type="evidence" value="ECO:0007669"/>
    <property type="project" value="TreeGrafter"/>
</dbReference>
<dbReference type="Gene3D" id="3.40.430.10">
    <property type="entry name" value="Dihydrofolate Reductase, subunit A"/>
    <property type="match status" value="1"/>
</dbReference>
<comment type="similarity">
    <text evidence="2 8 9">Belongs to the dihydrofolate reductase family.</text>
</comment>
<dbReference type="EC" id="1.5.1.3" evidence="3 8"/>
<dbReference type="GO" id="GO:0006730">
    <property type="term" value="P:one-carbon metabolic process"/>
    <property type="evidence" value="ECO:0007669"/>
    <property type="project" value="UniProtKB-KW"/>
</dbReference>
<proteinExistence type="inferred from homology"/>
<evidence type="ECO:0000256" key="8">
    <source>
        <dbReference type="PIRNR" id="PIRNR000194"/>
    </source>
</evidence>
<evidence type="ECO:0000256" key="9">
    <source>
        <dbReference type="RuleBase" id="RU004474"/>
    </source>
</evidence>
<dbReference type="GO" id="GO:0046655">
    <property type="term" value="P:folic acid metabolic process"/>
    <property type="evidence" value="ECO:0007669"/>
    <property type="project" value="TreeGrafter"/>
</dbReference>
<dbReference type="AlphaFoldDB" id="A0A447IEB9"/>
<evidence type="ECO:0000256" key="1">
    <source>
        <dbReference type="ARBA" id="ARBA00004903"/>
    </source>
</evidence>
<sequence>MNVRIALIAAVAENQVIGADQSIPWRIPSDFAWFKAQTMGKPMVMGRKQFETFPRPLPGRPHIVVTRQRDYAPDGVSVVHSLEEGLALGRELAATAGVDEVMVIGGGDIYAQAMAHADRLYISHIAAAPEGDVCFPPIDGHVWTIVGEPDVVASPADSAAYTIKIYERVRAAAH</sequence>
<evidence type="ECO:0000256" key="6">
    <source>
        <dbReference type="ARBA" id="ARBA00023002"/>
    </source>
</evidence>
<organism evidence="11 12">
    <name type="scientific">Devosia equisanguinis</name>
    <dbReference type="NCBI Taxonomy" id="2490941"/>
    <lineage>
        <taxon>Bacteria</taxon>
        <taxon>Pseudomonadati</taxon>
        <taxon>Pseudomonadota</taxon>
        <taxon>Alphaproteobacteria</taxon>
        <taxon>Hyphomicrobiales</taxon>
        <taxon>Devosiaceae</taxon>
        <taxon>Devosia</taxon>
    </lineage>
</organism>
<evidence type="ECO:0000256" key="2">
    <source>
        <dbReference type="ARBA" id="ARBA00009539"/>
    </source>
</evidence>
<dbReference type="InterPro" id="IPR017925">
    <property type="entry name" value="DHFR_CS"/>
</dbReference>
<accession>A0A447IEB9</accession>
<dbReference type="EMBL" id="UZWD01000036">
    <property type="protein sequence ID" value="VDS05801.1"/>
    <property type="molecule type" value="Genomic_DNA"/>
</dbReference>
<protein>
    <recommendedName>
        <fullName evidence="3 8">Dihydrofolate reductase</fullName>
        <ecNumber evidence="3 8">1.5.1.3</ecNumber>
    </recommendedName>
</protein>
<dbReference type="Pfam" id="PF00186">
    <property type="entry name" value="DHFR_1"/>
    <property type="match status" value="1"/>
</dbReference>
<dbReference type="CDD" id="cd00209">
    <property type="entry name" value="DHFR"/>
    <property type="match status" value="1"/>
</dbReference>
<dbReference type="GO" id="GO:0070401">
    <property type="term" value="F:NADP+ binding"/>
    <property type="evidence" value="ECO:0007669"/>
    <property type="project" value="UniProtKB-ARBA"/>
</dbReference>
<evidence type="ECO:0000313" key="12">
    <source>
        <dbReference type="Proteomes" id="UP000268844"/>
    </source>
</evidence>
<comment type="catalytic activity">
    <reaction evidence="8">
        <text>(6S)-5,6,7,8-tetrahydrofolate + NADP(+) = 7,8-dihydrofolate + NADPH + H(+)</text>
        <dbReference type="Rhea" id="RHEA:15009"/>
        <dbReference type="ChEBI" id="CHEBI:15378"/>
        <dbReference type="ChEBI" id="CHEBI:57451"/>
        <dbReference type="ChEBI" id="CHEBI:57453"/>
        <dbReference type="ChEBI" id="CHEBI:57783"/>
        <dbReference type="ChEBI" id="CHEBI:58349"/>
        <dbReference type="EC" id="1.5.1.3"/>
    </reaction>
</comment>
<evidence type="ECO:0000256" key="7">
    <source>
        <dbReference type="ARBA" id="ARBA00025067"/>
    </source>
</evidence>
<dbReference type="PIRSF" id="PIRSF000194">
    <property type="entry name" value="DHFR"/>
    <property type="match status" value="1"/>
</dbReference>
<dbReference type="GO" id="GO:0004146">
    <property type="term" value="F:dihydrofolate reductase activity"/>
    <property type="evidence" value="ECO:0007669"/>
    <property type="project" value="UniProtKB-EC"/>
</dbReference>
<dbReference type="InterPro" id="IPR012259">
    <property type="entry name" value="DHFR"/>
</dbReference>
<reference evidence="11 12" key="1">
    <citation type="submission" date="2018-12" db="EMBL/GenBank/DDBJ databases">
        <authorList>
            <person name="Criscuolo A."/>
        </authorList>
    </citation>
    <scope>NUCLEOTIDE SEQUENCE [LARGE SCALE GENOMIC DNA]</scope>
    <source>
        <strain evidence="11">ACIP1116281</strain>
    </source>
</reference>
<dbReference type="GO" id="GO:0046654">
    <property type="term" value="P:tetrahydrofolate biosynthetic process"/>
    <property type="evidence" value="ECO:0007669"/>
    <property type="project" value="UniProtKB-UniPathway"/>
</dbReference>
<evidence type="ECO:0000256" key="5">
    <source>
        <dbReference type="ARBA" id="ARBA00022857"/>
    </source>
</evidence>
<dbReference type="UniPathway" id="UPA00077">
    <property type="reaction ID" value="UER00158"/>
</dbReference>
<dbReference type="RefSeq" id="WP_164550423.1">
    <property type="nucleotide sequence ID" value="NZ_JBHTMH010000001.1"/>
</dbReference>